<keyword evidence="1" id="KW-0812">Transmembrane</keyword>
<dbReference type="Pfam" id="PF22813">
    <property type="entry name" value="TcaA_2nd"/>
    <property type="match status" value="1"/>
</dbReference>
<accession>A0A437UJS9</accession>
<evidence type="ECO:0000259" key="4">
    <source>
        <dbReference type="Pfam" id="PF22820"/>
    </source>
</evidence>
<dbReference type="AlphaFoldDB" id="A0A437UJS9"/>
<name>A0A437UJS9_ENTAV</name>
<feature type="domain" description="TcaA second" evidence="3">
    <location>
        <begin position="108"/>
        <end position="195"/>
    </location>
</feature>
<proteinExistence type="predicted"/>
<protein>
    <submittedName>
        <fullName evidence="5">Zinc-ribbon domain-containing protein</fullName>
    </submittedName>
</protein>
<dbReference type="Proteomes" id="UP000288388">
    <property type="component" value="Unassembled WGS sequence"/>
</dbReference>
<evidence type="ECO:0000313" key="6">
    <source>
        <dbReference type="Proteomes" id="UP000288388"/>
    </source>
</evidence>
<feature type="domain" description="DZANK-type" evidence="2">
    <location>
        <begin position="4"/>
        <end position="58"/>
    </location>
</feature>
<reference evidence="5 6" key="1">
    <citation type="submission" date="2018-12" db="EMBL/GenBank/DDBJ databases">
        <title>A novel vanA-carrying plasmid in a clinical isolate of Enterococcus avium.</title>
        <authorList>
            <person name="Bernasconi O.J."/>
            <person name="Luzzaro F."/>
            <person name="Endimiani A."/>
        </authorList>
    </citation>
    <scope>NUCLEOTIDE SEQUENCE [LARGE SCALE GENOMIC DNA]</scope>
    <source>
        <strain evidence="5 6">LC0559/18</strain>
    </source>
</reference>
<dbReference type="InterPro" id="IPR054530">
    <property type="entry name" value="TcaA_4th"/>
</dbReference>
<comment type="caution">
    <text evidence="5">The sequence shown here is derived from an EMBL/GenBank/DDBJ whole genome shotgun (WGS) entry which is preliminary data.</text>
</comment>
<dbReference type="PANTHER" id="PTHR40038:SF1">
    <property type="entry name" value="MEMBRANE-ASSOCIATED PROTEIN TCAA"/>
    <property type="match status" value="1"/>
</dbReference>
<evidence type="ECO:0000259" key="3">
    <source>
        <dbReference type="Pfam" id="PF22813"/>
    </source>
</evidence>
<dbReference type="InterPro" id="IPR054529">
    <property type="entry name" value="TcaA_2nd"/>
</dbReference>
<dbReference type="InterPro" id="IPR025874">
    <property type="entry name" value="DZR"/>
</dbReference>
<organism evidence="5 6">
    <name type="scientific">Enterococcus avium</name>
    <name type="common">Streptococcus avium</name>
    <dbReference type="NCBI Taxonomy" id="33945"/>
    <lineage>
        <taxon>Bacteria</taxon>
        <taxon>Bacillati</taxon>
        <taxon>Bacillota</taxon>
        <taxon>Bacilli</taxon>
        <taxon>Lactobacillales</taxon>
        <taxon>Enterococcaceae</taxon>
        <taxon>Enterococcus</taxon>
    </lineage>
</organism>
<keyword evidence="1" id="KW-0472">Membrane</keyword>
<dbReference type="RefSeq" id="WP_127978151.1">
    <property type="nucleotide sequence ID" value="NZ_JAEMPA010000033.1"/>
</dbReference>
<dbReference type="GO" id="GO:0005886">
    <property type="term" value="C:plasma membrane"/>
    <property type="evidence" value="ECO:0007669"/>
    <property type="project" value="UniProtKB-SubCell"/>
</dbReference>
<evidence type="ECO:0000259" key="2">
    <source>
        <dbReference type="Pfam" id="PF12773"/>
    </source>
</evidence>
<dbReference type="PANTHER" id="PTHR40038">
    <property type="entry name" value="MEMBRANE-ASSOCIATED PROTEIN TCAA"/>
    <property type="match status" value="1"/>
</dbReference>
<feature type="domain" description="TcaA 4th" evidence="4">
    <location>
        <begin position="277"/>
        <end position="336"/>
    </location>
</feature>
<keyword evidence="1" id="KW-1133">Transmembrane helix</keyword>
<dbReference type="Pfam" id="PF22820">
    <property type="entry name" value="TcaA_3rd_4th"/>
    <property type="match status" value="1"/>
</dbReference>
<sequence>MKNCPNCDHENLTDARFCEECGQPFTIEIAESKIQDFHFCSNCGEVIQAKAVFCSNCGQQLKLSSNSMVKSRKELSRKQKMALCSILAVIVLLISGLLFGCYYYSYPQQLDRLAQTFKTQDPKKISEVVTSEDPNYRVTAGELKKFISYYQEENHKGEFADFLYDLKNNPGQLADFSLHQRGRYFGVFPRYQLVIQPVYLTVTADQADIQLALDDKKLATSKSGNYQITWGPLTPGSYQVAGKTDDVQSVSSQRLIRYQNPDFETDSHVTVSLHKISFKVTSNRDGANVLVNDQAVATIRNGQAEIKDMVWHQGLTIQLSVKDNQNQLKSATYQIAAGKYLAEEYHANRPESEIKLDF</sequence>
<dbReference type="Pfam" id="PF12773">
    <property type="entry name" value="DZR"/>
    <property type="match status" value="1"/>
</dbReference>
<evidence type="ECO:0000313" key="5">
    <source>
        <dbReference type="EMBL" id="RVU93749.1"/>
    </source>
</evidence>
<evidence type="ECO:0000256" key="1">
    <source>
        <dbReference type="SAM" id="Phobius"/>
    </source>
</evidence>
<gene>
    <name evidence="5" type="ORF">EK398_02095</name>
</gene>
<dbReference type="EMBL" id="RYZS01000001">
    <property type="protein sequence ID" value="RVU93749.1"/>
    <property type="molecule type" value="Genomic_DNA"/>
</dbReference>
<feature type="transmembrane region" description="Helical" evidence="1">
    <location>
        <begin position="81"/>
        <end position="105"/>
    </location>
</feature>